<evidence type="ECO:0000256" key="7">
    <source>
        <dbReference type="ARBA" id="ARBA00023002"/>
    </source>
</evidence>
<feature type="disulfide bond" description="Redox-active" evidence="11">
    <location>
        <begin position="74"/>
        <end position="77"/>
    </location>
</feature>
<dbReference type="GO" id="GO:0015036">
    <property type="term" value="F:disulfide oxidoreductase activity"/>
    <property type="evidence" value="ECO:0007669"/>
    <property type="project" value="UniProtKB-UniRule"/>
</dbReference>
<dbReference type="Pfam" id="PF00578">
    <property type="entry name" value="AhpC-TSA"/>
    <property type="match status" value="1"/>
</dbReference>
<reference evidence="12 13" key="1">
    <citation type="submission" date="2016-11" db="EMBL/GenBank/DDBJ databases">
        <title>Identification of Bacillus cereus isolated from egg-white.</title>
        <authorList>
            <person name="Soni A."/>
            <person name="Oey I."/>
            <person name="Silcock P."/>
            <person name="Bremer P."/>
        </authorList>
    </citation>
    <scope>NUCLEOTIDE SEQUENCE [LARGE SCALE GENOMIC DNA]</scope>
    <source>
        <strain evidence="12 13">NZAS03</strain>
    </source>
</reference>
<keyword evidence="9 11" id="KW-1015">Disulfide bond</keyword>
<dbReference type="InterPro" id="IPR000866">
    <property type="entry name" value="AhpC/TSA"/>
</dbReference>
<comment type="similarity">
    <text evidence="11">Belongs to the thioredoxin family. ResA subfamily.</text>
</comment>
<evidence type="ECO:0000256" key="6">
    <source>
        <dbReference type="ARBA" id="ARBA00022989"/>
    </source>
</evidence>
<evidence type="ECO:0000256" key="11">
    <source>
        <dbReference type="HAMAP-Rule" id="MF_01319"/>
    </source>
</evidence>
<dbReference type="EMBL" id="MPON01000023">
    <property type="protein sequence ID" value="OKA32266.1"/>
    <property type="molecule type" value="Genomic_DNA"/>
</dbReference>
<accession>A0A1C4DJ33</accession>
<sequence length="174" mass="19968">MKKKQRFIMRILILLILLGALGYTLYINFFVNKEKVQIGSQAPNFVLVDLEGKKHQLSDYRGKGVFLNFWGTWCKPCEKEMPYMNELYPEYKKKGIEILAVDADETEIAVKSFRDQYKLSFPIMIDKGNEVLNTYGVGPIPATYLIDKNGKVVKIFIGGMTLQDIKESMDLITP</sequence>
<dbReference type="InterPro" id="IPR036249">
    <property type="entry name" value="Thioredoxin-like_sf"/>
</dbReference>
<dbReference type="InterPro" id="IPR023555">
    <property type="entry name" value="Thiol-dS_OxRdtase_ResA"/>
</dbReference>
<keyword evidence="10 11" id="KW-0676">Redox-active center</keyword>
<dbReference type="InterPro" id="IPR013766">
    <property type="entry name" value="Thioredoxin_domain"/>
</dbReference>
<keyword evidence="3 11" id="KW-0812">Transmembrane</keyword>
<proteinExistence type="inferred from homology"/>
<dbReference type="PANTHER" id="PTHR42852">
    <property type="entry name" value="THIOL:DISULFIDE INTERCHANGE PROTEIN DSBE"/>
    <property type="match status" value="1"/>
</dbReference>
<comment type="subcellular location">
    <subcellularLocation>
        <location evidence="1">Cell envelope</location>
    </subcellularLocation>
    <subcellularLocation>
        <location evidence="11">Cell membrane</location>
        <topology evidence="11">Single-pass type II membrane protein</topology>
    </subcellularLocation>
    <text evidence="11">The thioredoxin-like motif is exposed on the outside of the membrane.</text>
</comment>
<comment type="function">
    <text evidence="11">Thiol-disulfide oxidoreductase which is required in disulfide reduction during c-type cytochrome synthesis. May accept reducing equivalents from CcdA, leading to breakage of disulfide bonds in apocytochrome c; following this reduction heme can be covalently attached.</text>
</comment>
<protein>
    <recommendedName>
        <fullName evidence="11">Thiol-disulfide oxidoreductase ResA</fullName>
    </recommendedName>
</protein>
<dbReference type="AlphaFoldDB" id="A0A1C4DJ33"/>
<keyword evidence="2 11" id="KW-1003">Cell membrane</keyword>
<evidence type="ECO:0000256" key="8">
    <source>
        <dbReference type="ARBA" id="ARBA00023136"/>
    </source>
</evidence>
<evidence type="ECO:0000256" key="10">
    <source>
        <dbReference type="ARBA" id="ARBA00023284"/>
    </source>
</evidence>
<name>A0A1C4DJ33_BACCE</name>
<keyword evidence="4 11" id="KW-0201">Cytochrome c-type biogenesis</keyword>
<dbReference type="Proteomes" id="UP000186535">
    <property type="component" value="Unassembled WGS sequence"/>
</dbReference>
<dbReference type="GO" id="GO:0005886">
    <property type="term" value="C:plasma membrane"/>
    <property type="evidence" value="ECO:0007669"/>
    <property type="project" value="UniProtKB-SubCell"/>
</dbReference>
<dbReference type="PANTHER" id="PTHR42852:SF6">
    <property type="entry name" value="THIOL:DISULFIDE INTERCHANGE PROTEIN DSBE"/>
    <property type="match status" value="1"/>
</dbReference>
<organism evidence="12 13">
    <name type="scientific">Bacillus cereus</name>
    <dbReference type="NCBI Taxonomy" id="1396"/>
    <lineage>
        <taxon>Bacteria</taxon>
        <taxon>Bacillati</taxon>
        <taxon>Bacillota</taxon>
        <taxon>Bacilli</taxon>
        <taxon>Bacillales</taxon>
        <taxon>Bacillaceae</taxon>
        <taxon>Bacillus</taxon>
        <taxon>Bacillus cereus group</taxon>
    </lineage>
</organism>
<evidence type="ECO:0000256" key="1">
    <source>
        <dbReference type="ARBA" id="ARBA00004196"/>
    </source>
</evidence>
<evidence type="ECO:0000256" key="9">
    <source>
        <dbReference type="ARBA" id="ARBA00023157"/>
    </source>
</evidence>
<dbReference type="RefSeq" id="WP_016117824.1">
    <property type="nucleotide sequence ID" value="NZ_CAKJVO010000002.1"/>
</dbReference>
<keyword evidence="8 11" id="KW-0472">Membrane</keyword>
<dbReference type="NCBIfam" id="NF002854">
    <property type="entry name" value="PRK03147.1"/>
    <property type="match status" value="1"/>
</dbReference>
<evidence type="ECO:0000256" key="2">
    <source>
        <dbReference type="ARBA" id="ARBA00022475"/>
    </source>
</evidence>
<evidence type="ECO:0000313" key="13">
    <source>
        <dbReference type="Proteomes" id="UP000186535"/>
    </source>
</evidence>
<dbReference type="PROSITE" id="PS51352">
    <property type="entry name" value="THIOREDOXIN_2"/>
    <property type="match status" value="1"/>
</dbReference>
<evidence type="ECO:0000256" key="5">
    <source>
        <dbReference type="ARBA" id="ARBA00022968"/>
    </source>
</evidence>
<comment type="pathway">
    <text evidence="11">Protein modification; cytochrome c assembly.</text>
</comment>
<dbReference type="HAMAP" id="MF_01319">
    <property type="entry name" value="ResA"/>
    <property type="match status" value="1"/>
</dbReference>
<comment type="caution">
    <text evidence="12">The sequence shown here is derived from an EMBL/GenBank/DDBJ whole genome shotgun (WGS) entry which is preliminary data.</text>
</comment>
<evidence type="ECO:0000256" key="3">
    <source>
        <dbReference type="ARBA" id="ARBA00022692"/>
    </source>
</evidence>
<dbReference type="GO" id="GO:0017004">
    <property type="term" value="P:cytochrome complex assembly"/>
    <property type="evidence" value="ECO:0007669"/>
    <property type="project" value="UniProtKB-UniRule"/>
</dbReference>
<dbReference type="SUPFAM" id="SSF52833">
    <property type="entry name" value="Thioredoxin-like"/>
    <property type="match status" value="1"/>
</dbReference>
<dbReference type="GO" id="GO:0016209">
    <property type="term" value="F:antioxidant activity"/>
    <property type="evidence" value="ECO:0007669"/>
    <property type="project" value="InterPro"/>
</dbReference>
<dbReference type="InterPro" id="IPR050553">
    <property type="entry name" value="Thioredoxin_ResA/DsbE_sf"/>
</dbReference>
<dbReference type="CDD" id="cd02966">
    <property type="entry name" value="TlpA_like_family"/>
    <property type="match status" value="1"/>
</dbReference>
<dbReference type="Gene3D" id="3.40.30.10">
    <property type="entry name" value="Glutaredoxin"/>
    <property type="match status" value="1"/>
</dbReference>
<keyword evidence="6 11" id="KW-1133">Transmembrane helix</keyword>
<gene>
    <name evidence="11" type="primary">resA</name>
    <name evidence="12" type="ORF">BJR07_28880</name>
</gene>
<evidence type="ECO:0000313" key="12">
    <source>
        <dbReference type="EMBL" id="OKA32266.1"/>
    </source>
</evidence>
<keyword evidence="5 11" id="KW-0735">Signal-anchor</keyword>
<dbReference type="UniPathway" id="UPA00555"/>
<keyword evidence="7 11" id="KW-0560">Oxidoreductase</keyword>
<dbReference type="GO" id="GO:0030313">
    <property type="term" value="C:cell envelope"/>
    <property type="evidence" value="ECO:0007669"/>
    <property type="project" value="UniProtKB-SubCell"/>
</dbReference>
<evidence type="ECO:0000256" key="4">
    <source>
        <dbReference type="ARBA" id="ARBA00022748"/>
    </source>
</evidence>